<evidence type="ECO:0000256" key="1">
    <source>
        <dbReference type="SAM" id="Phobius"/>
    </source>
</evidence>
<dbReference type="Gramene" id="ORUFI05G08560.1">
    <property type="protein sequence ID" value="ORUFI05G08560.1"/>
    <property type="gene ID" value="ORUFI05G08560"/>
</dbReference>
<accession>A0A0E0PJ85</accession>
<name>A0A0E0PJ85_ORYRU</name>
<sequence>MAAALRFAARKVSRGALQQATAFVSPSPAVKEEQRRLLPEHQTIASLRPHAKPVADVDLSRVPESIRPQFESWYRRHYAHTRFVNAESSAPNSCKEPASLRAQIEEKKHELFHLLFELKYGRKSIAGGEKLSIQDERILGELTPYRELKAMADKYGLKQALKYIGITYVLGFAVLGMAVNHM</sequence>
<proteinExistence type="predicted"/>
<keyword evidence="3" id="KW-1185">Reference proteome</keyword>
<reference evidence="3" key="1">
    <citation type="submission" date="2013-06" db="EMBL/GenBank/DDBJ databases">
        <authorList>
            <person name="Zhao Q."/>
        </authorList>
    </citation>
    <scope>NUCLEOTIDE SEQUENCE</scope>
    <source>
        <strain evidence="3">cv. W1943</strain>
    </source>
</reference>
<evidence type="ECO:0000313" key="3">
    <source>
        <dbReference type="Proteomes" id="UP000008022"/>
    </source>
</evidence>
<protein>
    <submittedName>
        <fullName evidence="2">Uncharacterized protein</fullName>
    </submittedName>
</protein>
<organism evidence="2 3">
    <name type="scientific">Oryza rufipogon</name>
    <name type="common">Brownbeard rice</name>
    <name type="synonym">Asian wild rice</name>
    <dbReference type="NCBI Taxonomy" id="4529"/>
    <lineage>
        <taxon>Eukaryota</taxon>
        <taxon>Viridiplantae</taxon>
        <taxon>Streptophyta</taxon>
        <taxon>Embryophyta</taxon>
        <taxon>Tracheophyta</taxon>
        <taxon>Spermatophyta</taxon>
        <taxon>Magnoliopsida</taxon>
        <taxon>Liliopsida</taxon>
        <taxon>Poales</taxon>
        <taxon>Poaceae</taxon>
        <taxon>BOP clade</taxon>
        <taxon>Oryzoideae</taxon>
        <taxon>Oryzeae</taxon>
        <taxon>Oryzinae</taxon>
        <taxon>Oryza</taxon>
    </lineage>
</organism>
<dbReference type="Proteomes" id="UP000008022">
    <property type="component" value="Unassembled WGS sequence"/>
</dbReference>
<dbReference type="OMA" id="ASPEMAW"/>
<keyword evidence="1" id="KW-1133">Transmembrane helix</keyword>
<dbReference type="EnsemblPlants" id="ORUFI05G08560.1">
    <property type="protein sequence ID" value="ORUFI05G08560.1"/>
    <property type="gene ID" value="ORUFI05G08560"/>
</dbReference>
<evidence type="ECO:0000313" key="2">
    <source>
        <dbReference type="EnsemblPlants" id="ORUFI05G08560.1"/>
    </source>
</evidence>
<feature type="transmembrane region" description="Helical" evidence="1">
    <location>
        <begin position="160"/>
        <end position="179"/>
    </location>
</feature>
<reference evidence="2" key="2">
    <citation type="submission" date="2015-06" db="UniProtKB">
        <authorList>
            <consortium name="EnsemblPlants"/>
        </authorList>
    </citation>
    <scope>IDENTIFICATION</scope>
</reference>
<keyword evidence="1" id="KW-0812">Transmembrane</keyword>
<keyword evidence="1" id="KW-0472">Membrane</keyword>
<dbReference type="AlphaFoldDB" id="A0A0E0PJ85"/>